<dbReference type="AlphaFoldDB" id="W2T4D0"/>
<evidence type="ECO:0000313" key="1">
    <source>
        <dbReference type="EMBL" id="ETN76875.1"/>
    </source>
</evidence>
<gene>
    <name evidence="1" type="ORF">NECAME_03304</name>
</gene>
<dbReference type="Proteomes" id="UP000053676">
    <property type="component" value="Unassembled WGS sequence"/>
</dbReference>
<dbReference type="KEGG" id="nai:NECAME_03304"/>
<reference evidence="2" key="1">
    <citation type="journal article" date="2014" name="Nat. Genet.">
        <title>Genome of the human hookworm Necator americanus.</title>
        <authorList>
            <person name="Tang Y.T."/>
            <person name="Gao X."/>
            <person name="Rosa B.A."/>
            <person name="Abubucker S."/>
            <person name="Hallsworth-Pepin K."/>
            <person name="Martin J."/>
            <person name="Tyagi R."/>
            <person name="Heizer E."/>
            <person name="Zhang X."/>
            <person name="Bhonagiri-Palsikar V."/>
            <person name="Minx P."/>
            <person name="Warren W.C."/>
            <person name="Wang Q."/>
            <person name="Zhan B."/>
            <person name="Hotez P.J."/>
            <person name="Sternberg P.W."/>
            <person name="Dougall A."/>
            <person name="Gaze S.T."/>
            <person name="Mulvenna J."/>
            <person name="Sotillo J."/>
            <person name="Ranganathan S."/>
            <person name="Rabelo E.M."/>
            <person name="Wilson R.K."/>
            <person name="Felgner P.L."/>
            <person name="Bethony J."/>
            <person name="Hawdon J.M."/>
            <person name="Gasser R.B."/>
            <person name="Loukas A."/>
            <person name="Mitreva M."/>
        </authorList>
    </citation>
    <scope>NUCLEOTIDE SEQUENCE [LARGE SCALE GENOMIC DNA]</scope>
</reference>
<name>W2T4D0_NECAM</name>
<dbReference type="EMBL" id="KI660201">
    <property type="protein sequence ID" value="ETN76875.1"/>
    <property type="molecule type" value="Genomic_DNA"/>
</dbReference>
<organism evidence="1 2">
    <name type="scientific">Necator americanus</name>
    <name type="common">Human hookworm</name>
    <dbReference type="NCBI Taxonomy" id="51031"/>
    <lineage>
        <taxon>Eukaryota</taxon>
        <taxon>Metazoa</taxon>
        <taxon>Ecdysozoa</taxon>
        <taxon>Nematoda</taxon>
        <taxon>Chromadorea</taxon>
        <taxon>Rhabditida</taxon>
        <taxon>Rhabditina</taxon>
        <taxon>Rhabditomorpha</taxon>
        <taxon>Strongyloidea</taxon>
        <taxon>Ancylostomatidae</taxon>
        <taxon>Bunostominae</taxon>
        <taxon>Necator</taxon>
    </lineage>
</organism>
<dbReference type="OrthoDB" id="5871055at2759"/>
<sequence length="148" mass="16317">MHFYGSVIALRKPMTSTLGTISSASKTMLDELSDSGKAKIPVDVCTQLTAEFVPAVKEISKAGTELLRVYQALEKSSALYVHALEALVKSSKKAFPGAKTHANGLNELVAQYKQTLDQHKRSVSLSSFFNKIICIFEMVRSSHIFFPY</sequence>
<dbReference type="Gene3D" id="1.20.1270.60">
    <property type="entry name" value="Arfaptin homology (AH) domain/BAR domain"/>
    <property type="match status" value="1"/>
</dbReference>
<keyword evidence="2" id="KW-1185">Reference proteome</keyword>
<protein>
    <submittedName>
        <fullName evidence="1">Uncharacterized protein</fullName>
    </submittedName>
</protein>
<evidence type="ECO:0000313" key="2">
    <source>
        <dbReference type="Proteomes" id="UP000053676"/>
    </source>
</evidence>
<dbReference type="InterPro" id="IPR027267">
    <property type="entry name" value="AH/BAR_dom_sf"/>
</dbReference>
<accession>W2T4D0</accession>
<proteinExistence type="predicted"/>